<keyword evidence="3" id="KW-1185">Reference proteome</keyword>
<reference evidence="2" key="2">
    <citation type="submission" date="2025-09" db="UniProtKB">
        <authorList>
            <consortium name="Ensembl"/>
        </authorList>
    </citation>
    <scope>IDENTIFICATION</scope>
</reference>
<dbReference type="Proteomes" id="UP000472274">
    <property type="component" value="Unplaced"/>
</dbReference>
<organism evidence="2 3">
    <name type="scientific">Terrapene triunguis</name>
    <name type="common">Three-toed box turtle</name>
    <dbReference type="NCBI Taxonomy" id="2587831"/>
    <lineage>
        <taxon>Eukaryota</taxon>
        <taxon>Metazoa</taxon>
        <taxon>Chordata</taxon>
        <taxon>Craniata</taxon>
        <taxon>Vertebrata</taxon>
        <taxon>Euteleostomi</taxon>
        <taxon>Archelosauria</taxon>
        <taxon>Testudinata</taxon>
        <taxon>Testudines</taxon>
        <taxon>Cryptodira</taxon>
        <taxon>Durocryptodira</taxon>
        <taxon>Testudinoidea</taxon>
        <taxon>Emydidae</taxon>
        <taxon>Terrapene</taxon>
    </lineage>
</organism>
<proteinExistence type="predicted"/>
<dbReference type="AlphaFoldDB" id="A0A674I9K4"/>
<evidence type="ECO:0000313" key="3">
    <source>
        <dbReference type="Proteomes" id="UP000472274"/>
    </source>
</evidence>
<protein>
    <submittedName>
        <fullName evidence="2">Uncharacterized protein</fullName>
    </submittedName>
</protein>
<dbReference type="GO" id="GO:0005739">
    <property type="term" value="C:mitochondrion"/>
    <property type="evidence" value="ECO:0007669"/>
    <property type="project" value="TreeGrafter"/>
</dbReference>
<dbReference type="GO" id="GO:0032543">
    <property type="term" value="P:mitochondrial translation"/>
    <property type="evidence" value="ECO:0007669"/>
    <property type="project" value="InterPro"/>
</dbReference>
<name>A0A674I9K4_9SAUR</name>
<dbReference type="PANTHER" id="PTHR13329">
    <property type="entry name" value="MITOCHONDRIAL RIBOSOMAL PROTEIN S18B"/>
    <property type="match status" value="1"/>
</dbReference>
<dbReference type="Ensembl" id="ENSTMTT00000004634.1">
    <property type="protein sequence ID" value="ENSTMTP00000004482.1"/>
    <property type="gene ID" value="ENSTMTG00000003315.1"/>
</dbReference>
<accession>A0A674I9K4</accession>
<dbReference type="InParanoid" id="A0A674I9K4"/>
<evidence type="ECO:0000256" key="1">
    <source>
        <dbReference type="SAM" id="MobiDB-lite"/>
    </source>
</evidence>
<dbReference type="GeneTree" id="ENSGT00390000010554"/>
<evidence type="ECO:0000313" key="2">
    <source>
        <dbReference type="Ensembl" id="ENSTMTP00000004482.1"/>
    </source>
</evidence>
<dbReference type="PANTHER" id="PTHR13329:SF2">
    <property type="entry name" value="SMALL RIBOSOMAL SUBUNIT PROTEIN MS40"/>
    <property type="match status" value="1"/>
</dbReference>
<sequence length="155" mass="17502">AAADTRHTSLELFRDLPLASCLWQSHQLKLLEQFVCSHTGVTFHPTRTGVIDQARDHGLLSFRIPLVTLQGEDYTNQHQAVAKTPPAPSLQSQAPWYPWYEWQQPPEKDIARIRRIYKDYLKEETGPLGPSASPDEPALVPTPARIALELPSSWP</sequence>
<feature type="region of interest" description="Disordered" evidence="1">
    <location>
        <begin position="124"/>
        <end position="144"/>
    </location>
</feature>
<reference evidence="2" key="1">
    <citation type="submission" date="2025-08" db="UniProtKB">
        <authorList>
            <consortium name="Ensembl"/>
        </authorList>
    </citation>
    <scope>IDENTIFICATION</scope>
</reference>
<dbReference type="GO" id="GO:0003735">
    <property type="term" value="F:structural constituent of ribosome"/>
    <property type="evidence" value="ECO:0007669"/>
    <property type="project" value="InterPro"/>
</dbReference>
<dbReference type="InterPro" id="IPR040054">
    <property type="entry name" value="MRPS18B"/>
</dbReference>